<feature type="compositionally biased region" description="Basic and acidic residues" evidence="3">
    <location>
        <begin position="396"/>
        <end position="406"/>
    </location>
</feature>
<sequence length="916" mass="100467">MSLLSSSEPATTGSGLTDSRSEYLLASTGSPGVPENAALQPASAEPARSRNGNKRNLEGETDAERQGADEWSKQPQENTGRKRRKQQSTGTTPAAETSINLPISSASLETSESITYSLPPEIQQDEAPETSGSLPPRRKRDTLKTPVVSTSGISTRPRRSTTIRQQETRSDGRLCLSSDSAFVETSPYFPQSTSTSRRSSRSRTKTLLSIPAASDMVVPGTPEAQKRVEHIEGLDIEIAPQHDVDNLGLDGGEPVVAEPKDQLSDNALEGSSAMAPPHMFSSASMPPVRSRRSAKSTKQEPDPDFYKDFDFLEYTRYVFSKNKGTVSVEQAVENIRNHGKWSVSVNASVDRDSSNGALAEPLAAAIAEVPKGTEEEDPKVSEQNHKHKDRKRKSKREGSKDKSKDEKRKKKKKKEGDSKDGTEHKDSADADKKKKRHHRKERKHEGDSEEKRSRRKERKREREKLKGEEHAQQEEAGQQSDVPAAGAEASVDPQPEVGLDGGAADSTPAEALASEPKSRSRKSSASAAKKSSKTRASASKVTVAVPAPGDGEQIVVGDVVTDDVDQGSITLDENRRPQKRRVDEMEPSDSKKVKVAYVGGEGSEINEEQLKDVNGGEEYQQSEHLLVEEIEIEEARRSPRKSTRASSKPKLPSESPSKRIPAGTSIIVPPPLDAPRFGLIQEEVRDNPYHLLVAVIFLQKTKGSSAIPVFRDFISKWPTPEELLHNGSEEDVRQCFVSLGLQTTRARSVWNIATYFSRINPDDKLQGPDQWIPRSDYVPEDPTGSKRKWGCTIGSIPGCGKYAIDSWRIFCMKPGEGGFLDGTTVGSRRRQEIAPGQEALPAVVYPQEFAPGDEEWRRIPADDPKLDKELKAYVQWMQAKDAAGFGTATSAPLLNDRDAEGSPDDWLENGASRSFA</sequence>
<keyword evidence="6" id="KW-1185">Reference proteome</keyword>
<gene>
    <name evidence="5" type="ORF">TWF696_003696</name>
</gene>
<dbReference type="Proteomes" id="UP001375240">
    <property type="component" value="Unassembled WGS sequence"/>
</dbReference>
<feature type="compositionally biased region" description="Basic residues" evidence="3">
    <location>
        <begin position="433"/>
        <end position="442"/>
    </location>
</feature>
<evidence type="ECO:0000259" key="4">
    <source>
        <dbReference type="Pfam" id="PF00730"/>
    </source>
</evidence>
<evidence type="ECO:0000256" key="3">
    <source>
        <dbReference type="SAM" id="MobiDB-lite"/>
    </source>
</evidence>
<comment type="caution">
    <text evidence="5">The sequence shown here is derived from an EMBL/GenBank/DDBJ whole genome shotgun (WGS) entry which is preliminary data.</text>
</comment>
<feature type="compositionally biased region" description="Basic and acidic residues" evidence="3">
    <location>
        <begin position="572"/>
        <end position="592"/>
    </location>
</feature>
<comment type="subcellular location">
    <subcellularLocation>
        <location evidence="1">Nucleus</location>
    </subcellularLocation>
</comment>
<feature type="compositionally biased region" description="Low complexity" evidence="3">
    <location>
        <begin position="646"/>
        <end position="655"/>
    </location>
</feature>
<feature type="compositionally biased region" description="Basic and acidic residues" evidence="3">
    <location>
        <begin position="460"/>
        <end position="473"/>
    </location>
</feature>
<feature type="region of interest" description="Disordered" evidence="3">
    <location>
        <begin position="888"/>
        <end position="916"/>
    </location>
</feature>
<dbReference type="GO" id="GO:0005634">
    <property type="term" value="C:nucleus"/>
    <property type="evidence" value="ECO:0007669"/>
    <property type="project" value="UniProtKB-SubCell"/>
</dbReference>
<dbReference type="AlphaFoldDB" id="A0AAV9V4J3"/>
<dbReference type="PANTHER" id="PTHR15074">
    <property type="entry name" value="METHYL-CPG-BINDING PROTEIN"/>
    <property type="match status" value="1"/>
</dbReference>
<feature type="compositionally biased region" description="Polar residues" evidence="3">
    <location>
        <begin position="87"/>
        <end position="116"/>
    </location>
</feature>
<proteinExistence type="predicted"/>
<feature type="compositionally biased region" description="Polar residues" evidence="3">
    <location>
        <begin position="1"/>
        <end position="18"/>
    </location>
</feature>
<evidence type="ECO:0000256" key="2">
    <source>
        <dbReference type="ARBA" id="ARBA00023242"/>
    </source>
</evidence>
<protein>
    <recommendedName>
        <fullName evidence="4">HhH-GPD domain-containing protein</fullName>
    </recommendedName>
</protein>
<feature type="region of interest" description="Disordered" evidence="3">
    <location>
        <begin position="361"/>
        <end position="619"/>
    </location>
</feature>
<dbReference type="Pfam" id="PF00730">
    <property type="entry name" value="HhH-GPD"/>
    <property type="match status" value="1"/>
</dbReference>
<dbReference type="Gene3D" id="1.10.340.30">
    <property type="entry name" value="Hypothetical protein, domain 2"/>
    <property type="match status" value="1"/>
</dbReference>
<evidence type="ECO:0000256" key="1">
    <source>
        <dbReference type="ARBA" id="ARBA00004123"/>
    </source>
</evidence>
<dbReference type="InterPro" id="IPR045138">
    <property type="entry name" value="MeCP2/MBD4"/>
</dbReference>
<dbReference type="PANTHER" id="PTHR15074:SF0">
    <property type="entry name" value="METHYL-CPG-BINDING DOMAIN PROTEIN 4-LIKE PROTEIN"/>
    <property type="match status" value="1"/>
</dbReference>
<dbReference type="GO" id="GO:0003824">
    <property type="term" value="F:catalytic activity"/>
    <property type="evidence" value="ECO:0007669"/>
    <property type="project" value="InterPro"/>
</dbReference>
<organism evidence="5 6">
    <name type="scientific">Orbilia brochopaga</name>
    <dbReference type="NCBI Taxonomy" id="3140254"/>
    <lineage>
        <taxon>Eukaryota</taxon>
        <taxon>Fungi</taxon>
        <taxon>Dikarya</taxon>
        <taxon>Ascomycota</taxon>
        <taxon>Pezizomycotina</taxon>
        <taxon>Orbiliomycetes</taxon>
        <taxon>Orbiliales</taxon>
        <taxon>Orbiliaceae</taxon>
        <taxon>Orbilia</taxon>
    </lineage>
</organism>
<feature type="compositionally biased region" description="Basic and acidic residues" evidence="3">
    <location>
        <begin position="55"/>
        <end position="72"/>
    </location>
</feature>
<keyword evidence="2" id="KW-0539">Nucleus</keyword>
<feature type="region of interest" description="Disordered" evidence="3">
    <location>
        <begin position="1"/>
        <end position="205"/>
    </location>
</feature>
<name>A0AAV9V4J3_9PEZI</name>
<feature type="domain" description="HhH-GPD" evidence="4">
    <location>
        <begin position="693"/>
        <end position="781"/>
    </location>
</feature>
<feature type="compositionally biased region" description="Basic and acidic residues" evidence="3">
    <location>
        <begin position="443"/>
        <end position="452"/>
    </location>
</feature>
<dbReference type="GO" id="GO:0006285">
    <property type="term" value="P:base-excision repair, AP site formation"/>
    <property type="evidence" value="ECO:0007669"/>
    <property type="project" value="UniProtKB-ARBA"/>
</dbReference>
<accession>A0AAV9V4J3</accession>
<evidence type="ECO:0000313" key="6">
    <source>
        <dbReference type="Proteomes" id="UP001375240"/>
    </source>
</evidence>
<feature type="region of interest" description="Disordered" evidence="3">
    <location>
        <begin position="631"/>
        <end position="667"/>
    </location>
</feature>
<feature type="compositionally biased region" description="Basic and acidic residues" evidence="3">
    <location>
        <begin position="414"/>
        <end position="432"/>
    </location>
</feature>
<dbReference type="SUPFAM" id="SSF48150">
    <property type="entry name" value="DNA-glycosylase"/>
    <property type="match status" value="1"/>
</dbReference>
<dbReference type="InterPro" id="IPR003265">
    <property type="entry name" value="HhH-GPD_domain"/>
</dbReference>
<dbReference type="GO" id="GO:0003677">
    <property type="term" value="F:DNA binding"/>
    <property type="evidence" value="ECO:0007669"/>
    <property type="project" value="InterPro"/>
</dbReference>
<dbReference type="EMBL" id="JAVHNQ010000002">
    <property type="protein sequence ID" value="KAK6354554.1"/>
    <property type="molecule type" value="Genomic_DNA"/>
</dbReference>
<feature type="compositionally biased region" description="Basic residues" evidence="3">
    <location>
        <begin position="385"/>
        <end position="395"/>
    </location>
</feature>
<dbReference type="InterPro" id="IPR011257">
    <property type="entry name" value="DNA_glycosylase"/>
</dbReference>
<feature type="region of interest" description="Disordered" evidence="3">
    <location>
        <begin position="267"/>
        <end position="305"/>
    </location>
</feature>
<reference evidence="5 6" key="1">
    <citation type="submission" date="2019-10" db="EMBL/GenBank/DDBJ databases">
        <authorList>
            <person name="Palmer J.M."/>
        </authorList>
    </citation>
    <scope>NUCLEOTIDE SEQUENCE [LARGE SCALE GENOMIC DNA]</scope>
    <source>
        <strain evidence="5 6">TWF696</strain>
    </source>
</reference>
<evidence type="ECO:0000313" key="5">
    <source>
        <dbReference type="EMBL" id="KAK6354554.1"/>
    </source>
</evidence>
<feature type="compositionally biased region" description="Low complexity" evidence="3">
    <location>
        <begin position="523"/>
        <end position="540"/>
    </location>
</feature>